<dbReference type="Gene3D" id="3.50.50.60">
    <property type="entry name" value="FAD/NAD(P)-binding domain"/>
    <property type="match status" value="2"/>
</dbReference>
<evidence type="ECO:0000256" key="1">
    <source>
        <dbReference type="ARBA" id="ARBA00001974"/>
    </source>
</evidence>
<comment type="cofactor">
    <cofactor evidence="1">
        <name>FAD</name>
        <dbReference type="ChEBI" id="CHEBI:57692"/>
    </cofactor>
</comment>
<evidence type="ECO:0000256" key="4">
    <source>
        <dbReference type="ARBA" id="ARBA00023002"/>
    </source>
</evidence>
<proteinExistence type="predicted"/>
<organism evidence="7 8">
    <name type="scientific">Nakamurella alba</name>
    <dbReference type="NCBI Taxonomy" id="2665158"/>
    <lineage>
        <taxon>Bacteria</taxon>
        <taxon>Bacillati</taxon>
        <taxon>Actinomycetota</taxon>
        <taxon>Actinomycetes</taxon>
        <taxon>Nakamurellales</taxon>
        <taxon>Nakamurellaceae</taxon>
        <taxon>Nakamurella</taxon>
    </lineage>
</organism>
<dbReference type="PRINTS" id="PR00469">
    <property type="entry name" value="PNDRDTASEII"/>
</dbReference>
<dbReference type="GO" id="GO:0016651">
    <property type="term" value="F:oxidoreductase activity, acting on NAD(P)H"/>
    <property type="evidence" value="ECO:0007669"/>
    <property type="project" value="TreeGrafter"/>
</dbReference>
<dbReference type="Proteomes" id="UP000460221">
    <property type="component" value="Unassembled WGS sequence"/>
</dbReference>
<dbReference type="InterPro" id="IPR036188">
    <property type="entry name" value="FAD/NAD-bd_sf"/>
</dbReference>
<dbReference type="AlphaFoldDB" id="A0A7K1FM38"/>
<sequence>MQRIVVVGASAAGLAAVETLRREGFSGEVVLVGDEPHAPYDRPPLSKQVLSGAWDPSRVTLRPSADLAALDLDLRLGVGAVGLGSAGVELVDGSVLGYDGLIVCTGVRPRTLPWGGHVLRGVDDARRLRSRLTPGCRLVVVGAGFLGAEVAAVAVGLGCSVTLIDPLPSPMCAALGSEVGVWLGSVHAAAGVEVLCGVPVDRFDESSVVVGGRELPCDDVLVCIGSIPNTDWLSGSGVPVGDGVLCDEFCRAGEFVFAAGDVARWFNPAYGVEMRIEHRTHAGLQATAAARNLLAVLDERDPTPFSTVPYVWSDQYDLRLQVFGYLRGHDEMRVLDGAVGSGPFVAGYYLADRLLGVLCVNTPPRELRRWRGEVEQAVRAGRPAPSEV</sequence>
<gene>
    <name evidence="7" type="ORF">GIS00_14580</name>
</gene>
<dbReference type="InterPro" id="IPR028202">
    <property type="entry name" value="Reductase_C"/>
</dbReference>
<dbReference type="PRINTS" id="PR00368">
    <property type="entry name" value="FADPNR"/>
</dbReference>
<dbReference type="SUPFAM" id="SSF51905">
    <property type="entry name" value="FAD/NAD(P)-binding domain"/>
    <property type="match status" value="2"/>
</dbReference>
<dbReference type="InterPro" id="IPR050446">
    <property type="entry name" value="FAD-oxidoreductase/Apoptosis"/>
</dbReference>
<dbReference type="Pfam" id="PF07992">
    <property type="entry name" value="Pyr_redox_2"/>
    <property type="match status" value="1"/>
</dbReference>
<dbReference type="InterPro" id="IPR023753">
    <property type="entry name" value="FAD/NAD-binding_dom"/>
</dbReference>
<dbReference type="InterPro" id="IPR016156">
    <property type="entry name" value="FAD/NAD-linked_Rdtase_dimer_sf"/>
</dbReference>
<dbReference type="PANTHER" id="PTHR43557:SF2">
    <property type="entry name" value="RIESKE DOMAIN-CONTAINING PROTEIN-RELATED"/>
    <property type="match status" value="1"/>
</dbReference>
<feature type="domain" description="FAD/NAD(P)-binding" evidence="5">
    <location>
        <begin position="3"/>
        <end position="284"/>
    </location>
</feature>
<evidence type="ECO:0000313" key="7">
    <source>
        <dbReference type="EMBL" id="MTD15166.1"/>
    </source>
</evidence>
<dbReference type="PANTHER" id="PTHR43557">
    <property type="entry name" value="APOPTOSIS-INDUCING FACTOR 1"/>
    <property type="match status" value="1"/>
</dbReference>
<evidence type="ECO:0000256" key="2">
    <source>
        <dbReference type="ARBA" id="ARBA00022630"/>
    </source>
</evidence>
<keyword evidence="2" id="KW-0285">Flavoprotein</keyword>
<evidence type="ECO:0000313" key="8">
    <source>
        <dbReference type="Proteomes" id="UP000460221"/>
    </source>
</evidence>
<comment type="caution">
    <text evidence="7">The sequence shown here is derived from an EMBL/GenBank/DDBJ whole genome shotgun (WGS) entry which is preliminary data.</text>
</comment>
<name>A0A7K1FM38_9ACTN</name>
<evidence type="ECO:0000259" key="6">
    <source>
        <dbReference type="Pfam" id="PF14759"/>
    </source>
</evidence>
<dbReference type="Gene3D" id="3.30.390.30">
    <property type="match status" value="1"/>
</dbReference>
<evidence type="ECO:0000256" key="3">
    <source>
        <dbReference type="ARBA" id="ARBA00022827"/>
    </source>
</evidence>
<evidence type="ECO:0000259" key="5">
    <source>
        <dbReference type="Pfam" id="PF07992"/>
    </source>
</evidence>
<dbReference type="SUPFAM" id="SSF55424">
    <property type="entry name" value="FAD/NAD-linked reductases, dimerisation (C-terminal) domain"/>
    <property type="match status" value="1"/>
</dbReference>
<feature type="domain" description="Reductase C-terminal" evidence="6">
    <location>
        <begin position="310"/>
        <end position="374"/>
    </location>
</feature>
<dbReference type="Pfam" id="PF14759">
    <property type="entry name" value="Reductase_C"/>
    <property type="match status" value="1"/>
</dbReference>
<reference evidence="7 8" key="1">
    <citation type="submission" date="2019-11" db="EMBL/GenBank/DDBJ databases">
        <authorList>
            <person name="Jiang L.-Q."/>
        </authorList>
    </citation>
    <scope>NUCLEOTIDE SEQUENCE [LARGE SCALE GENOMIC DNA]</scope>
    <source>
        <strain evidence="7 8">YIM 132087</strain>
    </source>
</reference>
<accession>A0A7K1FM38</accession>
<keyword evidence="3" id="KW-0274">FAD</keyword>
<keyword evidence="8" id="KW-1185">Reference proteome</keyword>
<dbReference type="RefSeq" id="WP_322097969.1">
    <property type="nucleotide sequence ID" value="NZ_WLYK01000005.1"/>
</dbReference>
<keyword evidence="4" id="KW-0560">Oxidoreductase</keyword>
<protein>
    <submittedName>
        <fullName evidence="7">NAD(P)/FAD-dependent oxidoreductase</fullName>
    </submittedName>
</protein>
<dbReference type="EMBL" id="WLYK01000005">
    <property type="protein sequence ID" value="MTD15166.1"/>
    <property type="molecule type" value="Genomic_DNA"/>
</dbReference>
<dbReference type="GO" id="GO:0005737">
    <property type="term" value="C:cytoplasm"/>
    <property type="evidence" value="ECO:0007669"/>
    <property type="project" value="TreeGrafter"/>
</dbReference>